<keyword evidence="1" id="KW-1133">Transmembrane helix</keyword>
<sequence length="147" mass="16213">MHIVNTSIPAHKHVFKNGCQLDQPASPSLRVPNNRVDQSCVGANLEKTLALLPVVGLFVAAYLFYQKQTIMKQAYQQLSYVPNEQCPCLTCSNLDPFRLNFDITMAVFGGLGIFFPLAGLLALVCLIISLVSKIISCCQRPQSNRTL</sequence>
<feature type="transmembrane region" description="Helical" evidence="1">
    <location>
        <begin position="106"/>
        <end position="131"/>
    </location>
</feature>
<evidence type="ECO:0000256" key="1">
    <source>
        <dbReference type="SAM" id="Phobius"/>
    </source>
</evidence>
<gene>
    <name evidence="2" type="ORF">JJJ19_04390</name>
</gene>
<dbReference type="RefSeq" id="WP_131744203.1">
    <property type="nucleotide sequence ID" value="NZ_CAAAFM010000002.1"/>
</dbReference>
<accession>A0ABX8L965</accession>
<dbReference type="Proteomes" id="UP000683565">
    <property type="component" value="Chromosome"/>
</dbReference>
<organism evidence="2 3">
    <name type="scientific">Chlamydia buteonis</name>
    <dbReference type="NCBI Taxonomy" id="2494525"/>
    <lineage>
        <taxon>Bacteria</taxon>
        <taxon>Pseudomonadati</taxon>
        <taxon>Chlamydiota</taxon>
        <taxon>Chlamydiia</taxon>
        <taxon>Chlamydiales</taxon>
        <taxon>Chlamydiaceae</taxon>
        <taxon>Chlamydia/Chlamydophila group</taxon>
        <taxon>Chlamydia</taxon>
    </lineage>
</organism>
<keyword evidence="1" id="KW-0812">Transmembrane</keyword>
<feature type="transmembrane region" description="Helical" evidence="1">
    <location>
        <begin position="48"/>
        <end position="65"/>
    </location>
</feature>
<evidence type="ECO:0000313" key="3">
    <source>
        <dbReference type="Proteomes" id="UP000683565"/>
    </source>
</evidence>
<proteinExistence type="predicted"/>
<name>A0ABX8L965_9CHLA</name>
<reference evidence="2" key="1">
    <citation type="submission" date="2021-01" db="EMBL/GenBank/DDBJ databases">
        <title>Chlamydial infections in birds of prey presented to California wildlife rehabilitation facilities.</title>
        <authorList>
            <person name="Seibert B.A."/>
            <person name="Keel M.K."/>
            <person name="Kelly T.R."/>
            <person name="Nilsen R.A."/>
            <person name="Pesti D.R."/>
            <person name="Ciembor P.X."/>
            <person name="Gregory C.R."/>
            <person name="Ritchie B.W."/>
            <person name="Hawkins M.G."/>
        </authorList>
    </citation>
    <scope>NUCLEOTIDE SEQUENCE [LARGE SCALE GENOMIC DNA]</scope>
    <source>
        <strain evidence="2">SWA</strain>
    </source>
</reference>
<protein>
    <recommendedName>
        <fullName evidence="4">Inner membrane protein</fullName>
    </recommendedName>
</protein>
<evidence type="ECO:0000313" key="2">
    <source>
        <dbReference type="EMBL" id="QXE27843.1"/>
    </source>
</evidence>
<evidence type="ECO:0008006" key="4">
    <source>
        <dbReference type="Google" id="ProtNLM"/>
    </source>
</evidence>
<dbReference type="EMBL" id="CP067334">
    <property type="protein sequence ID" value="QXE27843.1"/>
    <property type="molecule type" value="Genomic_DNA"/>
</dbReference>
<keyword evidence="1" id="KW-0472">Membrane</keyword>
<keyword evidence="3" id="KW-1185">Reference proteome</keyword>